<dbReference type="EMBL" id="FOHU01000003">
    <property type="protein sequence ID" value="SES98110.1"/>
    <property type="molecule type" value="Genomic_DNA"/>
</dbReference>
<dbReference type="RefSeq" id="WP_244272643.1">
    <property type="nucleotide sequence ID" value="NZ_FOHU01000003.1"/>
</dbReference>
<name>A0A1I0AUQ6_9FIRM</name>
<dbReference type="Pfam" id="PF06949">
    <property type="entry name" value="DUF1292"/>
    <property type="match status" value="1"/>
</dbReference>
<dbReference type="InterPro" id="IPR009711">
    <property type="entry name" value="UPF0473"/>
</dbReference>
<evidence type="ECO:0000313" key="2">
    <source>
        <dbReference type="Proteomes" id="UP000199568"/>
    </source>
</evidence>
<reference evidence="1 2" key="1">
    <citation type="submission" date="2016-10" db="EMBL/GenBank/DDBJ databases">
        <authorList>
            <person name="de Groot N.N."/>
        </authorList>
    </citation>
    <scope>NUCLEOTIDE SEQUENCE [LARGE SCALE GENOMIC DNA]</scope>
    <source>
        <strain evidence="1 2">DSM 18979</strain>
    </source>
</reference>
<evidence type="ECO:0000313" key="1">
    <source>
        <dbReference type="EMBL" id="SES98110.1"/>
    </source>
</evidence>
<dbReference type="STRING" id="426128.SAMN05660297_01087"/>
<proteinExistence type="predicted"/>
<sequence>MGNCMDQCGCNHEGHTNEGHKKIYLTLMDNSQLECDVLNVFDANDKKYIAVLPEDSESAMLYGFVETAEGPQLNNIESDEEYQIASKAFLEAHHTFSK</sequence>
<dbReference type="Proteomes" id="UP000199568">
    <property type="component" value="Unassembled WGS sequence"/>
</dbReference>
<keyword evidence="2" id="KW-1185">Reference proteome</keyword>
<dbReference type="AlphaFoldDB" id="A0A1I0AUQ6"/>
<organism evidence="1 2">
    <name type="scientific">Natronincola peptidivorans</name>
    <dbReference type="NCBI Taxonomy" id="426128"/>
    <lineage>
        <taxon>Bacteria</taxon>
        <taxon>Bacillati</taxon>
        <taxon>Bacillota</taxon>
        <taxon>Clostridia</taxon>
        <taxon>Peptostreptococcales</taxon>
        <taxon>Natronincolaceae</taxon>
        <taxon>Natronincola</taxon>
    </lineage>
</organism>
<accession>A0A1I0AUQ6</accession>
<evidence type="ECO:0008006" key="3">
    <source>
        <dbReference type="Google" id="ProtNLM"/>
    </source>
</evidence>
<protein>
    <recommendedName>
        <fullName evidence="3">DUF1292 domain-containing protein</fullName>
    </recommendedName>
</protein>
<gene>
    <name evidence="1" type="ORF">SAMN05660297_01087</name>
</gene>